<keyword evidence="3" id="KW-0520">NAD</keyword>
<dbReference type="Pfam" id="PF02826">
    <property type="entry name" value="2-Hacid_dh_C"/>
    <property type="match status" value="1"/>
</dbReference>
<accession>A0A1F8F9G7</accession>
<dbReference type="Gene3D" id="3.40.50.720">
    <property type="entry name" value="NAD(P)-binding Rossmann-like Domain"/>
    <property type="match status" value="2"/>
</dbReference>
<dbReference type="PANTHER" id="PTHR43761">
    <property type="entry name" value="D-ISOMER SPECIFIC 2-HYDROXYACID DEHYDROGENASE FAMILY PROTEIN (AFU_ORTHOLOGUE AFUA_1G13630)"/>
    <property type="match status" value="1"/>
</dbReference>
<reference evidence="7 8" key="1">
    <citation type="journal article" date="2016" name="Nat. Commun.">
        <title>Thousands of microbial genomes shed light on interconnected biogeochemical processes in an aquifer system.</title>
        <authorList>
            <person name="Anantharaman K."/>
            <person name="Brown C.T."/>
            <person name="Hug L.A."/>
            <person name="Sharon I."/>
            <person name="Castelle C.J."/>
            <person name="Probst A.J."/>
            <person name="Thomas B.C."/>
            <person name="Singh A."/>
            <person name="Wilkins M.J."/>
            <person name="Karaoz U."/>
            <person name="Brodie E.L."/>
            <person name="Williams K.H."/>
            <person name="Hubbard S.S."/>
            <person name="Banfield J.F."/>
        </authorList>
    </citation>
    <scope>NUCLEOTIDE SEQUENCE [LARGE SCALE GENOMIC DNA]</scope>
</reference>
<dbReference type="GO" id="GO:0051287">
    <property type="term" value="F:NAD binding"/>
    <property type="evidence" value="ECO:0007669"/>
    <property type="project" value="InterPro"/>
</dbReference>
<feature type="domain" description="D-isomer specific 2-hydroxyacid dehydrogenase catalytic" evidence="5">
    <location>
        <begin position="44"/>
        <end position="323"/>
    </location>
</feature>
<organism evidence="7 8">
    <name type="scientific">Candidatus Yanofskybacteria bacterium RIFCSPHIGHO2_02_FULL_41_11</name>
    <dbReference type="NCBI Taxonomy" id="1802675"/>
    <lineage>
        <taxon>Bacteria</taxon>
        <taxon>Candidatus Yanofskyibacteriota</taxon>
    </lineage>
</organism>
<evidence type="ECO:0000256" key="4">
    <source>
        <dbReference type="RuleBase" id="RU003719"/>
    </source>
</evidence>
<protein>
    <recommendedName>
        <fullName evidence="9">D-isomer specific 2-hydroxyacid dehydrogenase NAD-binding domain-containing protein</fullName>
    </recommendedName>
</protein>
<evidence type="ECO:0000313" key="7">
    <source>
        <dbReference type="EMBL" id="OGN09787.1"/>
    </source>
</evidence>
<evidence type="ECO:0008006" key="9">
    <source>
        <dbReference type="Google" id="ProtNLM"/>
    </source>
</evidence>
<comment type="caution">
    <text evidence="7">The sequence shown here is derived from an EMBL/GenBank/DDBJ whole genome shotgun (WGS) entry which is preliminary data.</text>
</comment>
<dbReference type="PANTHER" id="PTHR43761:SF1">
    <property type="entry name" value="D-ISOMER SPECIFIC 2-HYDROXYACID DEHYDROGENASE CATALYTIC DOMAIN-CONTAINING PROTEIN-RELATED"/>
    <property type="match status" value="1"/>
</dbReference>
<dbReference type="Pfam" id="PF00389">
    <property type="entry name" value="2-Hacid_dh"/>
    <property type="match status" value="1"/>
</dbReference>
<dbReference type="InterPro" id="IPR006140">
    <property type="entry name" value="D-isomer_DH_NAD-bd"/>
</dbReference>
<evidence type="ECO:0000259" key="6">
    <source>
        <dbReference type="Pfam" id="PF02826"/>
    </source>
</evidence>
<evidence type="ECO:0000256" key="3">
    <source>
        <dbReference type="ARBA" id="ARBA00023027"/>
    </source>
</evidence>
<dbReference type="InterPro" id="IPR006139">
    <property type="entry name" value="D-isomer_2_OHA_DH_cat_dom"/>
</dbReference>
<dbReference type="EMBL" id="MGJP01000026">
    <property type="protein sequence ID" value="OGN09787.1"/>
    <property type="molecule type" value="Genomic_DNA"/>
</dbReference>
<dbReference type="AlphaFoldDB" id="A0A1F8F9G7"/>
<name>A0A1F8F9G7_9BACT</name>
<evidence type="ECO:0000259" key="5">
    <source>
        <dbReference type="Pfam" id="PF00389"/>
    </source>
</evidence>
<dbReference type="GO" id="GO:0016616">
    <property type="term" value="F:oxidoreductase activity, acting on the CH-OH group of donors, NAD or NADP as acceptor"/>
    <property type="evidence" value="ECO:0007669"/>
    <property type="project" value="InterPro"/>
</dbReference>
<proteinExistence type="inferred from homology"/>
<gene>
    <name evidence="7" type="ORF">A3J46_00790</name>
</gene>
<dbReference type="Proteomes" id="UP000177167">
    <property type="component" value="Unassembled WGS sequence"/>
</dbReference>
<dbReference type="InterPro" id="IPR036291">
    <property type="entry name" value="NAD(P)-bd_dom_sf"/>
</dbReference>
<evidence type="ECO:0000256" key="2">
    <source>
        <dbReference type="ARBA" id="ARBA00023002"/>
    </source>
</evidence>
<evidence type="ECO:0000256" key="1">
    <source>
        <dbReference type="ARBA" id="ARBA00005854"/>
    </source>
</evidence>
<dbReference type="SUPFAM" id="SSF51735">
    <property type="entry name" value="NAD(P)-binding Rossmann-fold domains"/>
    <property type="match status" value="1"/>
</dbReference>
<dbReference type="InterPro" id="IPR050418">
    <property type="entry name" value="D-iso_2-hydroxyacid_DH_PdxB"/>
</dbReference>
<comment type="similarity">
    <text evidence="1 4">Belongs to the D-isomer specific 2-hydroxyacid dehydrogenase family.</text>
</comment>
<keyword evidence="2 4" id="KW-0560">Oxidoreductase</keyword>
<dbReference type="SUPFAM" id="SSF52283">
    <property type="entry name" value="Formate/glycerate dehydrogenase catalytic domain-like"/>
    <property type="match status" value="1"/>
</dbReference>
<evidence type="ECO:0000313" key="8">
    <source>
        <dbReference type="Proteomes" id="UP000177167"/>
    </source>
</evidence>
<feature type="domain" description="D-isomer specific 2-hydroxyacid dehydrogenase NAD-binding" evidence="6">
    <location>
        <begin position="121"/>
        <end position="289"/>
    </location>
</feature>
<sequence>MILVLNLVNLMKFKKAILIQIAGTHFDPKYWDKIEALTENRILLAIDDPKLKDELKDCDCLLLGFQVPVGEDILAAAPNLKYIGILATAYGTVDFTAAAKRNIPVCNLGGYSTESVAEFTIAAILHEVRNIEEGLKRAQSGNYSFEGIRARELKNSNFGVIGLGNIGNRVAELAAGFGANVSYWSRNKKDSSPFRYRELGDLLSNCTYLSMNVAEAKETIGLLNAQNLPLIKSSSVLISTVPPTVINTEALIDRLSENDIKFIFDHPEEMPKEELAKLTKLKNCVVYPPIAFLSDEARIAKQETFISNMVEFLEGKKLQNKVN</sequence>